<dbReference type="Gene3D" id="3.40.30.10">
    <property type="entry name" value="Glutaredoxin"/>
    <property type="match status" value="1"/>
</dbReference>
<dbReference type="InterPro" id="IPR007741">
    <property type="entry name" value="Ribosomal_mL43/mS25/NADH_DH"/>
</dbReference>
<dbReference type="InterPro" id="IPR039927">
    <property type="entry name" value="Ribosomal_mL43"/>
</dbReference>
<dbReference type="Pfam" id="PF05047">
    <property type="entry name" value="L51_S25_CI-B8"/>
    <property type="match status" value="1"/>
</dbReference>
<accession>A0A433UCG7</accession>
<keyword evidence="4" id="KW-0496">Mitochondrion</keyword>
<comment type="caution">
    <text evidence="8">The sequence shown here is derived from an EMBL/GenBank/DDBJ whole genome shotgun (WGS) entry which is preliminary data.</text>
</comment>
<evidence type="ECO:0000256" key="2">
    <source>
        <dbReference type="ARBA" id="ARBA00006073"/>
    </source>
</evidence>
<dbReference type="PANTHER" id="PTHR21396">
    <property type="entry name" value="39S RIBOSOMAL PROTEIN L43"/>
    <property type="match status" value="1"/>
</dbReference>
<feature type="domain" description="Ribosomal protein/NADH dehydrogenase" evidence="7">
    <location>
        <begin position="35"/>
        <end position="108"/>
    </location>
</feature>
<evidence type="ECO:0000313" key="9">
    <source>
        <dbReference type="Proteomes" id="UP000271974"/>
    </source>
</evidence>
<dbReference type="InterPro" id="IPR036249">
    <property type="entry name" value="Thioredoxin-like_sf"/>
</dbReference>
<protein>
    <recommendedName>
        <fullName evidence="6">Large ribosomal subunit protein mL43</fullName>
    </recommendedName>
</protein>
<evidence type="ECO:0000256" key="3">
    <source>
        <dbReference type="ARBA" id="ARBA00022980"/>
    </source>
</evidence>
<dbReference type="GO" id="GO:0003735">
    <property type="term" value="F:structural constituent of ribosome"/>
    <property type="evidence" value="ECO:0007669"/>
    <property type="project" value="InterPro"/>
</dbReference>
<dbReference type="STRING" id="188477.A0A433UCG7"/>
<dbReference type="OrthoDB" id="88at2759"/>
<dbReference type="GO" id="GO:0005762">
    <property type="term" value="C:mitochondrial large ribosomal subunit"/>
    <property type="evidence" value="ECO:0007669"/>
    <property type="project" value="TreeGrafter"/>
</dbReference>
<dbReference type="SMART" id="SM00916">
    <property type="entry name" value="L51_S25_CI-B8"/>
    <property type="match status" value="1"/>
</dbReference>
<keyword evidence="5" id="KW-0687">Ribonucleoprotein</keyword>
<evidence type="ECO:0000256" key="5">
    <source>
        <dbReference type="ARBA" id="ARBA00023274"/>
    </source>
</evidence>
<evidence type="ECO:0000256" key="1">
    <source>
        <dbReference type="ARBA" id="ARBA00004173"/>
    </source>
</evidence>
<name>A0A433UCG7_ELYCH</name>
<organism evidence="8 9">
    <name type="scientific">Elysia chlorotica</name>
    <name type="common">Eastern emerald elysia</name>
    <name type="synonym">Sea slug</name>
    <dbReference type="NCBI Taxonomy" id="188477"/>
    <lineage>
        <taxon>Eukaryota</taxon>
        <taxon>Metazoa</taxon>
        <taxon>Spiralia</taxon>
        <taxon>Lophotrochozoa</taxon>
        <taxon>Mollusca</taxon>
        <taxon>Gastropoda</taxon>
        <taxon>Heterobranchia</taxon>
        <taxon>Euthyneura</taxon>
        <taxon>Panpulmonata</taxon>
        <taxon>Sacoglossa</taxon>
        <taxon>Placobranchoidea</taxon>
        <taxon>Plakobranchidae</taxon>
        <taxon>Elysia</taxon>
    </lineage>
</organism>
<dbReference type="SUPFAM" id="SSF52833">
    <property type="entry name" value="Thioredoxin-like"/>
    <property type="match status" value="1"/>
</dbReference>
<dbReference type="GO" id="GO:0032543">
    <property type="term" value="P:mitochondrial translation"/>
    <property type="evidence" value="ECO:0007669"/>
    <property type="project" value="InterPro"/>
</dbReference>
<evidence type="ECO:0000256" key="6">
    <source>
        <dbReference type="ARBA" id="ARBA00035188"/>
    </source>
</evidence>
<evidence type="ECO:0000313" key="8">
    <source>
        <dbReference type="EMBL" id="RUS91489.1"/>
    </source>
</evidence>
<sequence>MANSAIPRDFLKNVLQNGMGRYVCQLQRITFRFCKSHPGSRHMRDFVENHLLDFTKKNPGVVVYLQPRRHRPPSIVAEFLNGRRETMEMIGKEPGEICKWTEHMRGRSGVQIVNMIRNNHTETPSTQGIWHPFMFRDSTTALAKFPSSQYSAVKQTGKTATDFILEEVKKK</sequence>
<evidence type="ECO:0000256" key="4">
    <source>
        <dbReference type="ARBA" id="ARBA00023128"/>
    </source>
</evidence>
<reference evidence="8 9" key="1">
    <citation type="submission" date="2019-01" db="EMBL/GenBank/DDBJ databases">
        <title>A draft genome assembly of the solar-powered sea slug Elysia chlorotica.</title>
        <authorList>
            <person name="Cai H."/>
            <person name="Li Q."/>
            <person name="Fang X."/>
            <person name="Li J."/>
            <person name="Curtis N.E."/>
            <person name="Altenburger A."/>
            <person name="Shibata T."/>
            <person name="Feng M."/>
            <person name="Maeda T."/>
            <person name="Schwartz J.A."/>
            <person name="Shigenobu S."/>
            <person name="Lundholm N."/>
            <person name="Nishiyama T."/>
            <person name="Yang H."/>
            <person name="Hasebe M."/>
            <person name="Li S."/>
            <person name="Pierce S.K."/>
            <person name="Wang J."/>
        </authorList>
    </citation>
    <scope>NUCLEOTIDE SEQUENCE [LARGE SCALE GENOMIC DNA]</scope>
    <source>
        <strain evidence="8">EC2010</strain>
        <tissue evidence="8">Whole organism of an adult</tissue>
    </source>
</reference>
<gene>
    <name evidence="8" type="ORF">EGW08_000710</name>
</gene>
<dbReference type="AlphaFoldDB" id="A0A433UCG7"/>
<dbReference type="EMBL" id="RQTK01000010">
    <property type="protein sequence ID" value="RUS91489.1"/>
    <property type="molecule type" value="Genomic_DNA"/>
</dbReference>
<dbReference type="Proteomes" id="UP000271974">
    <property type="component" value="Unassembled WGS sequence"/>
</dbReference>
<keyword evidence="3" id="KW-0689">Ribosomal protein</keyword>
<comment type="similarity">
    <text evidence="2">Belongs to the mitochondrion-specific ribosomal protein mL43 family.</text>
</comment>
<proteinExistence type="inferred from homology"/>
<evidence type="ECO:0000259" key="7">
    <source>
        <dbReference type="SMART" id="SM00916"/>
    </source>
</evidence>
<dbReference type="PANTHER" id="PTHR21396:SF2">
    <property type="entry name" value="LARGE RIBOSOMAL SUBUNIT PROTEIN ML43"/>
    <property type="match status" value="1"/>
</dbReference>
<comment type="subcellular location">
    <subcellularLocation>
        <location evidence="1">Mitochondrion</location>
    </subcellularLocation>
</comment>
<keyword evidence="9" id="KW-1185">Reference proteome</keyword>